<comment type="caution">
    <text evidence="1">The sequence shown here is derived from an EMBL/GenBank/DDBJ whole genome shotgun (WGS) entry which is preliminary data.</text>
</comment>
<name>A0A8X8GGK8_ACIGI</name>
<organism evidence="1 2">
    <name type="scientific">Acinetobacter guillouiae</name>
    <name type="common">Acinetobacter genomosp. 11</name>
    <dbReference type="NCBI Taxonomy" id="106649"/>
    <lineage>
        <taxon>Bacteria</taxon>
        <taxon>Pseudomonadati</taxon>
        <taxon>Pseudomonadota</taxon>
        <taxon>Gammaproteobacteria</taxon>
        <taxon>Moraxellales</taxon>
        <taxon>Moraxellaceae</taxon>
        <taxon>Acinetobacter</taxon>
    </lineage>
</organism>
<reference evidence="1" key="1">
    <citation type="submission" date="2021-07" db="EMBL/GenBank/DDBJ databases">
        <authorList>
            <person name="Fernandez M."/>
            <person name="Pereira P."/>
            <person name="Torres Tejerizo G.A."/>
            <person name="Gonzalez P."/>
            <person name="Agostini E."/>
        </authorList>
    </citation>
    <scope>NUCLEOTIDE SEQUENCE</scope>
    <source>
        <strain evidence="1">SFC 500-1A</strain>
    </source>
</reference>
<proteinExistence type="predicted"/>
<protein>
    <submittedName>
        <fullName evidence="1">Uncharacterized protein</fullName>
    </submittedName>
</protein>
<dbReference type="RefSeq" id="WP_234624325.1">
    <property type="nucleotide sequence ID" value="NZ_JAHWXT010000012.1"/>
</dbReference>
<evidence type="ECO:0000313" key="1">
    <source>
        <dbReference type="EMBL" id="MCF0266978.1"/>
    </source>
</evidence>
<gene>
    <name evidence="1" type="ORF">KW868_21250</name>
</gene>
<dbReference type="EMBL" id="JAHWXT010000012">
    <property type="protein sequence ID" value="MCF0266978.1"/>
    <property type="molecule type" value="Genomic_DNA"/>
</dbReference>
<dbReference type="Proteomes" id="UP000887320">
    <property type="component" value="Unassembled WGS sequence"/>
</dbReference>
<sequence>MHKLGRLNHSFISIELKMFDQGWAALIFKYDQLEISIDLSDVYDPFQDLVNWGWNIQQNILPASIEIDEEGHVVKIVAENSIIEDQLIIRFIAKSFVHTLKLNKYFFLNTLKQEIQRFFENDFNQHEWHEIYPVRNLPFFCINDWVLNHTWINQNE</sequence>
<accession>A0A8X8GGK8</accession>
<evidence type="ECO:0000313" key="2">
    <source>
        <dbReference type="Proteomes" id="UP000887320"/>
    </source>
</evidence>
<dbReference type="AlphaFoldDB" id="A0A8X8GGK8"/>